<name>A0A3E2TH45_9FIRM</name>
<gene>
    <name evidence="1" type="ORF">DW070_13640</name>
</gene>
<proteinExistence type="predicted"/>
<dbReference type="InterPro" id="IPR009711">
    <property type="entry name" value="UPF0473"/>
</dbReference>
<dbReference type="Pfam" id="PF06949">
    <property type="entry name" value="DUF1292"/>
    <property type="match status" value="1"/>
</dbReference>
<evidence type="ECO:0000313" key="2">
    <source>
        <dbReference type="Proteomes" id="UP000260773"/>
    </source>
</evidence>
<dbReference type="EMBL" id="QVEP01000043">
    <property type="protein sequence ID" value="RGB75749.1"/>
    <property type="molecule type" value="Genomic_DNA"/>
</dbReference>
<comment type="caution">
    <text evidence="1">The sequence shown here is derived from an EMBL/GenBank/DDBJ whole genome shotgun (WGS) entry which is preliminary data.</text>
</comment>
<protein>
    <submittedName>
        <fullName evidence="1">DUF1292 domain-containing protein</fullName>
    </submittedName>
</protein>
<organism evidence="1 2">
    <name type="scientific">Coprococcus catus</name>
    <dbReference type="NCBI Taxonomy" id="116085"/>
    <lineage>
        <taxon>Bacteria</taxon>
        <taxon>Bacillati</taxon>
        <taxon>Bacillota</taxon>
        <taxon>Clostridia</taxon>
        <taxon>Lachnospirales</taxon>
        <taxon>Lachnospiraceae</taxon>
        <taxon>Coprococcus</taxon>
    </lineage>
</organism>
<evidence type="ECO:0000313" key="1">
    <source>
        <dbReference type="EMBL" id="RGB75749.1"/>
    </source>
</evidence>
<accession>A0A3E2TH45</accession>
<dbReference type="AlphaFoldDB" id="A0A3E2TH45"/>
<dbReference type="Proteomes" id="UP000260773">
    <property type="component" value="Unassembled WGS sequence"/>
</dbReference>
<sequence length="101" mass="11829">MSDFDETLNEEELNIITLTDEDGTDKDFEFLDLIDLDDKEYVVLLPVESEDENADGEVIILEVHPLNEENEEYLSIEDATTLNKVFEVFKERFKDDFNFVD</sequence>
<reference evidence="1 2" key="1">
    <citation type="submission" date="2018-08" db="EMBL/GenBank/DDBJ databases">
        <title>A genome reference for cultivated species of the human gut microbiota.</title>
        <authorList>
            <person name="Zou Y."/>
            <person name="Xue W."/>
            <person name="Luo G."/>
        </authorList>
    </citation>
    <scope>NUCLEOTIDE SEQUENCE [LARGE SCALE GENOMIC DNA]</scope>
    <source>
        <strain evidence="1 2">AF45-17</strain>
    </source>
</reference>